<evidence type="ECO:0000313" key="2">
    <source>
        <dbReference type="Proteomes" id="UP001165586"/>
    </source>
</evidence>
<organism evidence="1 2">
    <name type="scientific">Herbiconiux daphne</name>
    <dbReference type="NCBI Taxonomy" id="2970914"/>
    <lineage>
        <taxon>Bacteria</taxon>
        <taxon>Bacillati</taxon>
        <taxon>Actinomycetota</taxon>
        <taxon>Actinomycetes</taxon>
        <taxon>Micrococcales</taxon>
        <taxon>Microbacteriaceae</taxon>
        <taxon>Herbiconiux</taxon>
    </lineage>
</organism>
<feature type="non-terminal residue" evidence="1">
    <location>
        <position position="186"/>
    </location>
</feature>
<reference evidence="1" key="1">
    <citation type="submission" date="2022-08" db="EMBL/GenBank/DDBJ databases">
        <authorList>
            <person name="Deng Y."/>
            <person name="Han X.-F."/>
            <person name="Zhang Y.-Q."/>
        </authorList>
    </citation>
    <scope>NUCLEOTIDE SEQUENCE</scope>
    <source>
        <strain evidence="1">CPCC 203386</strain>
    </source>
</reference>
<dbReference type="RefSeq" id="WP_259543793.1">
    <property type="nucleotide sequence ID" value="NZ_JANLCJ010000675.1"/>
</dbReference>
<protein>
    <submittedName>
        <fullName evidence="1">Uncharacterized protein</fullName>
    </submittedName>
</protein>
<feature type="non-terminal residue" evidence="1">
    <location>
        <position position="1"/>
    </location>
</feature>
<accession>A0ABT2HBV0</accession>
<proteinExistence type="predicted"/>
<evidence type="ECO:0000313" key="1">
    <source>
        <dbReference type="EMBL" id="MCS5737402.1"/>
    </source>
</evidence>
<dbReference type="EMBL" id="JANLCJ010000675">
    <property type="protein sequence ID" value="MCS5737402.1"/>
    <property type="molecule type" value="Genomic_DNA"/>
</dbReference>
<comment type="caution">
    <text evidence="1">The sequence shown here is derived from an EMBL/GenBank/DDBJ whole genome shotgun (WGS) entry which is preliminary data.</text>
</comment>
<dbReference type="Proteomes" id="UP001165586">
    <property type="component" value="Unassembled WGS sequence"/>
</dbReference>
<keyword evidence="2" id="KW-1185">Reference proteome</keyword>
<sequence>SDFIQDYITLRQTALTASIASMKKFKKNVNNNSSAIADIEMASMLDPKSPAIQVISQPVSYKQELINKVYGNVRNADITNSTTPNSISFESSNSDATPQWENLKSFLEQDYYMLGRRINTNKKAERNIAREIDTETINFDILEQDFLNYLEQFVEELNEKFGENVEIENLALVIDKDEEGEIKDEQ</sequence>
<name>A0ABT2HBV0_9MICO</name>
<gene>
    <name evidence="1" type="ORF">N1032_27085</name>
</gene>